<evidence type="ECO:0000313" key="10">
    <source>
        <dbReference type="EMBL" id="MBC5687033.1"/>
    </source>
</evidence>
<keyword evidence="8" id="KW-0812">Transmembrane</keyword>
<dbReference type="RefSeq" id="WP_118282029.1">
    <property type="nucleotide sequence ID" value="NZ_JACOPG010000004.1"/>
</dbReference>
<keyword evidence="7" id="KW-0902">Two-component regulatory system</keyword>
<dbReference type="Pfam" id="PF00512">
    <property type="entry name" value="HisKA"/>
    <property type="match status" value="1"/>
</dbReference>
<feature type="domain" description="Histidine kinase" evidence="9">
    <location>
        <begin position="259"/>
        <end position="476"/>
    </location>
</feature>
<dbReference type="InterPro" id="IPR036890">
    <property type="entry name" value="HATPase_C_sf"/>
</dbReference>
<evidence type="ECO:0000256" key="6">
    <source>
        <dbReference type="ARBA" id="ARBA00022777"/>
    </source>
</evidence>
<dbReference type="PRINTS" id="PR00344">
    <property type="entry name" value="BCTRLSENSOR"/>
</dbReference>
<keyword evidence="4" id="KW-0597">Phosphoprotein</keyword>
<keyword evidence="11" id="KW-1185">Reference proteome</keyword>
<evidence type="ECO:0000256" key="7">
    <source>
        <dbReference type="ARBA" id="ARBA00023012"/>
    </source>
</evidence>
<dbReference type="Proteomes" id="UP000643810">
    <property type="component" value="Unassembled WGS sequence"/>
</dbReference>
<organism evidence="10 11">
    <name type="scientific">Roseburia lenta</name>
    <dbReference type="NCBI Taxonomy" id="2763061"/>
    <lineage>
        <taxon>Bacteria</taxon>
        <taxon>Bacillati</taxon>
        <taxon>Bacillota</taxon>
        <taxon>Clostridia</taxon>
        <taxon>Lachnospirales</taxon>
        <taxon>Lachnospiraceae</taxon>
        <taxon>Roseburia</taxon>
    </lineage>
</organism>
<dbReference type="InterPro" id="IPR005467">
    <property type="entry name" value="His_kinase_dom"/>
</dbReference>
<dbReference type="EC" id="2.7.13.3" evidence="3"/>
<keyword evidence="6 10" id="KW-0418">Kinase</keyword>
<dbReference type="SUPFAM" id="SSF47384">
    <property type="entry name" value="Homodimeric domain of signal transducing histidine kinase"/>
    <property type="match status" value="1"/>
</dbReference>
<protein>
    <recommendedName>
        <fullName evidence="3">histidine kinase</fullName>
        <ecNumber evidence="3">2.7.13.3</ecNumber>
    </recommendedName>
</protein>
<comment type="caution">
    <text evidence="10">The sequence shown here is derived from an EMBL/GenBank/DDBJ whole genome shotgun (WGS) entry which is preliminary data.</text>
</comment>
<dbReference type="InterPro" id="IPR050351">
    <property type="entry name" value="BphY/WalK/GraS-like"/>
</dbReference>
<keyword evidence="8" id="KW-0472">Membrane</keyword>
<evidence type="ECO:0000313" key="11">
    <source>
        <dbReference type="Proteomes" id="UP000643810"/>
    </source>
</evidence>
<dbReference type="InterPro" id="IPR003594">
    <property type="entry name" value="HATPase_dom"/>
</dbReference>
<dbReference type="Gene3D" id="1.10.287.130">
    <property type="match status" value="1"/>
</dbReference>
<dbReference type="EMBL" id="JACOPG010000004">
    <property type="protein sequence ID" value="MBC5687033.1"/>
    <property type="molecule type" value="Genomic_DNA"/>
</dbReference>
<dbReference type="SMART" id="SM00388">
    <property type="entry name" value="HisKA"/>
    <property type="match status" value="1"/>
</dbReference>
<dbReference type="InterPro" id="IPR036097">
    <property type="entry name" value="HisK_dim/P_sf"/>
</dbReference>
<dbReference type="SMART" id="SM00387">
    <property type="entry name" value="HATPase_c"/>
    <property type="match status" value="1"/>
</dbReference>
<dbReference type="SUPFAM" id="SSF55874">
    <property type="entry name" value="ATPase domain of HSP90 chaperone/DNA topoisomerase II/histidine kinase"/>
    <property type="match status" value="1"/>
</dbReference>
<dbReference type="PANTHER" id="PTHR45453:SF1">
    <property type="entry name" value="PHOSPHATE REGULON SENSOR PROTEIN PHOR"/>
    <property type="match status" value="1"/>
</dbReference>
<evidence type="ECO:0000256" key="4">
    <source>
        <dbReference type="ARBA" id="ARBA00022553"/>
    </source>
</evidence>
<dbReference type="PANTHER" id="PTHR45453">
    <property type="entry name" value="PHOSPHATE REGULON SENSOR PROTEIN PHOR"/>
    <property type="match status" value="1"/>
</dbReference>
<dbReference type="PROSITE" id="PS50109">
    <property type="entry name" value="HIS_KIN"/>
    <property type="match status" value="1"/>
</dbReference>
<name>A0ABR7GIC2_9FIRM</name>
<comment type="catalytic activity">
    <reaction evidence="1">
        <text>ATP + protein L-histidine = ADP + protein N-phospho-L-histidine.</text>
        <dbReference type="EC" id="2.7.13.3"/>
    </reaction>
</comment>
<dbReference type="Gene3D" id="6.10.340.10">
    <property type="match status" value="1"/>
</dbReference>
<dbReference type="InterPro" id="IPR003661">
    <property type="entry name" value="HisK_dim/P_dom"/>
</dbReference>
<dbReference type="GO" id="GO:0016301">
    <property type="term" value="F:kinase activity"/>
    <property type="evidence" value="ECO:0007669"/>
    <property type="project" value="UniProtKB-KW"/>
</dbReference>
<evidence type="ECO:0000256" key="1">
    <source>
        <dbReference type="ARBA" id="ARBA00000085"/>
    </source>
</evidence>
<evidence type="ECO:0000256" key="2">
    <source>
        <dbReference type="ARBA" id="ARBA00004370"/>
    </source>
</evidence>
<sequence>MKKQKLKEMIKSLRAHIVVVVLLVGILPATLFSVLFSSLYVRRSVESDVTDMVANGQILGKQIMSSGYLNEKDSKNVDEQLSALSLTYSGRMMIVNSSLNVIKDTYGVDEGKTIVWSDVITAFTGKTASYYDKENAYLVVAIPILSTSKDDNEVLGVLVMNKSMTYITTNLEYFQSVAIITLLVLYVVVIALAILFSGRFTRPFRKLGTAIEAREKGSDNGEEIAVDDYTESAEVSKKLNSLIARMKVVDESRQEFVSNVSHELKTPLTSMKVLADSLNGQDNVPVELYREFMADIGEEIDRETKIINDLLSLVKMDRAAASLNVSAVNMNELIELILKRLRPIAEKQQVEVVFESFRPVAAEVDEVKISLAITNLVENGIKYNQEGGWVHVSLNADHQYCYIKVEDSGMGIPQESLDFIFERFYRVDKSHSREIGGTGLGLAITKNAITMHNGDIKVHSVLGEGTMFDVRIPLNYISPQNSAGSHKNRKQHKMVHD</sequence>
<feature type="transmembrane region" description="Helical" evidence="8">
    <location>
        <begin position="12"/>
        <end position="36"/>
    </location>
</feature>
<evidence type="ECO:0000256" key="3">
    <source>
        <dbReference type="ARBA" id="ARBA00012438"/>
    </source>
</evidence>
<keyword evidence="8" id="KW-1133">Transmembrane helix</keyword>
<dbReference type="Gene3D" id="3.30.565.10">
    <property type="entry name" value="Histidine kinase-like ATPase, C-terminal domain"/>
    <property type="match status" value="1"/>
</dbReference>
<dbReference type="CDD" id="cd00082">
    <property type="entry name" value="HisKA"/>
    <property type="match status" value="1"/>
</dbReference>
<dbReference type="Pfam" id="PF02518">
    <property type="entry name" value="HATPase_c"/>
    <property type="match status" value="1"/>
</dbReference>
<evidence type="ECO:0000259" key="9">
    <source>
        <dbReference type="PROSITE" id="PS50109"/>
    </source>
</evidence>
<evidence type="ECO:0000256" key="5">
    <source>
        <dbReference type="ARBA" id="ARBA00022679"/>
    </source>
</evidence>
<dbReference type="InterPro" id="IPR004358">
    <property type="entry name" value="Sig_transdc_His_kin-like_C"/>
</dbReference>
<proteinExistence type="predicted"/>
<comment type="subcellular location">
    <subcellularLocation>
        <location evidence="2">Membrane</location>
    </subcellularLocation>
</comment>
<feature type="transmembrane region" description="Helical" evidence="8">
    <location>
        <begin position="173"/>
        <end position="196"/>
    </location>
</feature>
<dbReference type="CDD" id="cd00075">
    <property type="entry name" value="HATPase"/>
    <property type="match status" value="1"/>
</dbReference>
<keyword evidence="5" id="KW-0808">Transferase</keyword>
<accession>A0ABR7GIC2</accession>
<gene>
    <name evidence="10" type="ORF">H8R94_10525</name>
</gene>
<evidence type="ECO:0000256" key="8">
    <source>
        <dbReference type="SAM" id="Phobius"/>
    </source>
</evidence>
<reference evidence="10 11" key="1">
    <citation type="submission" date="2020-08" db="EMBL/GenBank/DDBJ databases">
        <title>Genome public.</title>
        <authorList>
            <person name="Liu C."/>
            <person name="Sun Q."/>
        </authorList>
    </citation>
    <scope>NUCLEOTIDE SEQUENCE [LARGE SCALE GENOMIC DNA]</scope>
    <source>
        <strain evidence="10 11">NSJ-9</strain>
    </source>
</reference>